<protein>
    <recommendedName>
        <fullName evidence="9">Hydroxyproline O-arabinosyltransferase-like domain-containing protein</fullName>
    </recommendedName>
</protein>
<feature type="domain" description="Hydroxyproline O-arabinosyltransferase-like" evidence="9">
    <location>
        <begin position="65"/>
        <end position="371"/>
    </location>
</feature>
<dbReference type="PANTHER" id="PTHR31485:SF4">
    <property type="entry name" value="HYDROXYPROLINE O-ARABINOSYLTRANSFERASE RDN1"/>
    <property type="match status" value="1"/>
</dbReference>
<keyword evidence="8" id="KW-0732">Signal</keyword>
<feature type="compositionally biased region" description="Basic and acidic residues" evidence="7">
    <location>
        <begin position="24"/>
        <end position="36"/>
    </location>
</feature>
<gene>
    <name evidence="10" type="ORF">WJX75_009300</name>
</gene>
<evidence type="ECO:0000313" key="10">
    <source>
        <dbReference type="EMBL" id="KAK9909910.1"/>
    </source>
</evidence>
<feature type="region of interest" description="Disordered" evidence="7">
    <location>
        <begin position="24"/>
        <end position="47"/>
    </location>
</feature>
<evidence type="ECO:0000256" key="5">
    <source>
        <dbReference type="ARBA" id="ARBA00022989"/>
    </source>
</evidence>
<dbReference type="InterPro" id="IPR056508">
    <property type="entry name" value="HPAT-like"/>
</dbReference>
<evidence type="ECO:0000256" key="2">
    <source>
        <dbReference type="ARBA" id="ARBA00022676"/>
    </source>
</evidence>
<evidence type="ECO:0000313" key="11">
    <source>
        <dbReference type="Proteomes" id="UP001491310"/>
    </source>
</evidence>
<keyword evidence="11" id="KW-1185">Reference proteome</keyword>
<evidence type="ECO:0000256" key="3">
    <source>
        <dbReference type="ARBA" id="ARBA00022679"/>
    </source>
</evidence>
<comment type="subcellular location">
    <subcellularLocation>
        <location evidence="1">Membrane</location>
        <topology evidence="1">Single-pass membrane protein</topology>
    </subcellularLocation>
</comment>
<keyword evidence="3" id="KW-0808">Transferase</keyword>
<evidence type="ECO:0000256" key="7">
    <source>
        <dbReference type="SAM" id="MobiDB-lite"/>
    </source>
</evidence>
<accession>A0ABR2YT49</accession>
<evidence type="ECO:0000256" key="1">
    <source>
        <dbReference type="ARBA" id="ARBA00004167"/>
    </source>
</evidence>
<comment type="caution">
    <text evidence="10">The sequence shown here is derived from an EMBL/GenBank/DDBJ whole genome shotgun (WGS) entry which is preliminary data.</text>
</comment>
<proteinExistence type="predicted"/>
<name>A0ABR2YT49_9CHLO</name>
<dbReference type="Proteomes" id="UP001491310">
    <property type="component" value="Unassembled WGS sequence"/>
</dbReference>
<evidence type="ECO:0000256" key="4">
    <source>
        <dbReference type="ARBA" id="ARBA00022692"/>
    </source>
</evidence>
<evidence type="ECO:0000256" key="6">
    <source>
        <dbReference type="ARBA" id="ARBA00023136"/>
    </source>
</evidence>
<keyword evidence="6" id="KW-0472">Membrane</keyword>
<feature type="signal peptide" evidence="8">
    <location>
        <begin position="1"/>
        <end position="16"/>
    </location>
</feature>
<dbReference type="Pfam" id="PF23452">
    <property type="entry name" value="HPAT"/>
    <property type="match status" value="1"/>
</dbReference>
<feature type="chain" id="PRO_5045123031" description="Hydroxyproline O-arabinosyltransferase-like domain-containing protein" evidence="8">
    <location>
        <begin position="17"/>
        <end position="381"/>
    </location>
</feature>
<reference evidence="10 11" key="1">
    <citation type="journal article" date="2024" name="Nat. Commun.">
        <title>Phylogenomics reveals the evolutionary origins of lichenization in chlorophyte algae.</title>
        <authorList>
            <person name="Puginier C."/>
            <person name="Libourel C."/>
            <person name="Otte J."/>
            <person name="Skaloud P."/>
            <person name="Haon M."/>
            <person name="Grisel S."/>
            <person name="Petersen M."/>
            <person name="Berrin J.G."/>
            <person name="Delaux P.M."/>
            <person name="Dal Grande F."/>
            <person name="Keller J."/>
        </authorList>
    </citation>
    <scope>NUCLEOTIDE SEQUENCE [LARGE SCALE GENOMIC DNA]</scope>
    <source>
        <strain evidence="10 11">SAG 216-7</strain>
    </source>
</reference>
<evidence type="ECO:0000259" key="9">
    <source>
        <dbReference type="Pfam" id="PF23452"/>
    </source>
</evidence>
<dbReference type="PANTHER" id="PTHR31485">
    <property type="entry name" value="PEPTIDYL SERINE ALPHA-GALACTOSYLTRANSFERASE"/>
    <property type="match status" value="1"/>
</dbReference>
<sequence length="381" mass="42809">MRTRTFIVITVLAVAAVTVPRLERPGDTGSEKKIKAPGDGILNDGQKSKVGKADQAAVAAPGEKYHVVASVDGGLYTEWQVRICYYHYKKMRREYPDSPMGGFTRLLHSGQDDKLMEEIPTAVVDKLPFGLDQGFIVLNRPYGFLQWVRKFLPTIEERYILMIEPDHIFVRPPPLWATPTKSAAFHFTYMLPRENKEVIDPYNEKDVPFDAILPIGNAPTMMHRDLLALIVEDWYDIALRMKNDPAANKAFGWILEMFAFSIAASQAPDGPLEFDLHGEFIVQPPFDASLTTRDGKQVTIIHYTYGNDYDAAGKMMYGKGVSEYYHWDKRDYTFEYPPGNFALPPSKVDAESVTTLIACINEAIAALKPWPLLPDQAVAGA</sequence>
<dbReference type="EMBL" id="JALJOT010000006">
    <property type="protein sequence ID" value="KAK9909910.1"/>
    <property type="molecule type" value="Genomic_DNA"/>
</dbReference>
<dbReference type="InterPro" id="IPR044845">
    <property type="entry name" value="HPAT/SRGT1-like"/>
</dbReference>
<keyword evidence="5" id="KW-1133">Transmembrane helix</keyword>
<evidence type="ECO:0000256" key="8">
    <source>
        <dbReference type="SAM" id="SignalP"/>
    </source>
</evidence>
<keyword evidence="4" id="KW-0812">Transmembrane</keyword>
<organism evidence="10 11">
    <name type="scientific">Coccomyxa subellipsoidea</name>
    <dbReference type="NCBI Taxonomy" id="248742"/>
    <lineage>
        <taxon>Eukaryota</taxon>
        <taxon>Viridiplantae</taxon>
        <taxon>Chlorophyta</taxon>
        <taxon>core chlorophytes</taxon>
        <taxon>Trebouxiophyceae</taxon>
        <taxon>Trebouxiophyceae incertae sedis</taxon>
        <taxon>Coccomyxaceae</taxon>
        <taxon>Coccomyxa</taxon>
    </lineage>
</organism>
<keyword evidence="2" id="KW-0328">Glycosyltransferase</keyword>